<dbReference type="CDD" id="cd11386">
    <property type="entry name" value="MCP_signal"/>
    <property type="match status" value="1"/>
</dbReference>
<dbReference type="SMART" id="SM00283">
    <property type="entry name" value="MA"/>
    <property type="match status" value="1"/>
</dbReference>
<keyword evidence="4" id="KW-0675">Receptor</keyword>
<dbReference type="InterPro" id="IPR024478">
    <property type="entry name" value="HlyB_4HB_MCP"/>
</dbReference>
<dbReference type="Gene3D" id="1.10.287.950">
    <property type="entry name" value="Methyl-accepting chemotaxis protein"/>
    <property type="match status" value="1"/>
</dbReference>
<evidence type="ECO:0000256" key="2">
    <source>
        <dbReference type="SAM" id="Phobius"/>
    </source>
</evidence>
<organism evidence="4">
    <name type="scientific">hydrothermal vent metagenome</name>
    <dbReference type="NCBI Taxonomy" id="652676"/>
    <lineage>
        <taxon>unclassified sequences</taxon>
        <taxon>metagenomes</taxon>
        <taxon>ecological metagenomes</taxon>
    </lineage>
</organism>
<dbReference type="PROSITE" id="PS50111">
    <property type="entry name" value="CHEMOTAXIS_TRANSDUC_2"/>
    <property type="match status" value="1"/>
</dbReference>
<name>A0A3B0YCK9_9ZZZZ</name>
<keyword evidence="2" id="KW-0812">Transmembrane</keyword>
<dbReference type="PRINTS" id="PR00260">
    <property type="entry name" value="CHEMTRNSDUCR"/>
</dbReference>
<protein>
    <submittedName>
        <fullName evidence="4">Methyl-accepting chemotaxis protein I (Serine chemoreceptor protein)</fullName>
    </submittedName>
</protein>
<dbReference type="GO" id="GO:0007165">
    <property type="term" value="P:signal transduction"/>
    <property type="evidence" value="ECO:0007669"/>
    <property type="project" value="InterPro"/>
</dbReference>
<dbReference type="AlphaFoldDB" id="A0A3B0YCK9"/>
<evidence type="ECO:0000313" key="4">
    <source>
        <dbReference type="EMBL" id="VAW78588.1"/>
    </source>
</evidence>
<feature type="transmembrane region" description="Helical" evidence="2">
    <location>
        <begin position="187"/>
        <end position="211"/>
    </location>
</feature>
<keyword evidence="1" id="KW-0145">Chemotaxis</keyword>
<keyword evidence="2" id="KW-1133">Transmembrane helix</keyword>
<evidence type="ECO:0000259" key="3">
    <source>
        <dbReference type="PROSITE" id="PS50111"/>
    </source>
</evidence>
<dbReference type="InterPro" id="IPR004089">
    <property type="entry name" value="MCPsignal_dom"/>
</dbReference>
<dbReference type="GO" id="GO:0006935">
    <property type="term" value="P:chemotaxis"/>
    <property type="evidence" value="ECO:0007669"/>
    <property type="project" value="UniProtKB-KW"/>
</dbReference>
<gene>
    <name evidence="4" type="ORF">MNBD_GAMMA12-3158</name>
</gene>
<dbReference type="PANTHER" id="PTHR43531:SF11">
    <property type="entry name" value="METHYL-ACCEPTING CHEMOTAXIS PROTEIN 3"/>
    <property type="match status" value="1"/>
</dbReference>
<accession>A0A3B0YCK9</accession>
<dbReference type="GO" id="GO:0005886">
    <property type="term" value="C:plasma membrane"/>
    <property type="evidence" value="ECO:0007669"/>
    <property type="project" value="TreeGrafter"/>
</dbReference>
<dbReference type="SUPFAM" id="SSF58104">
    <property type="entry name" value="Methyl-accepting chemotaxis protein (MCP) signaling domain"/>
    <property type="match status" value="1"/>
</dbReference>
<proteinExistence type="predicted"/>
<dbReference type="Pfam" id="PF12729">
    <property type="entry name" value="4HB_MCP_1"/>
    <property type="match status" value="1"/>
</dbReference>
<sequence length="571" mass="61496">MRDLKLHTKMITAFTLLVAMTIGLGVFSFSKLNEQYSVTQKLYKHPFSVSTSMLNIDGGITKIQSAMKDMALSNNKKKISQLKRRIGFLDKAVLKGFDGVLDRFLGDKSRVQEAKTLFKEWKPIRTQAIAYALNGQPKKFRALLSRKSAAHVQKLYEPVNYLLDFTFEKADDFMANAAKSKQKSETFLLIVLGVIVLVAILLSIFITVGILKQLGSDPIELKSLVYKIAAGDLSTEFDAETKKKSKGIYSAIVEMQDKLTYVVQQIQDNSEQISLASSQVSDTANALSTATSKQAASVEETSASIEQMGASISQNSENSQATDKIASESACAASEGGEAVASTVMAMNKIAERITIIEDIAYQTNMLALNAAIEAARAGEHGKGFAVVAAEVRKLAERSQVAASEISMLTVDSVKVAEKAGKLLEKMVPEITRTAELVQEITAASEEQSSGVGQITSAMMQLDSVTQQNAAGTEELASTAEEMQSKSTNLKQVVSFFHFDKNAVTVGLAQAVDEDMPEPAVDSSVSLSLVNKQGENASRDLSPVAESAAELEVAASGSAGLAIDESKFKKF</sequence>
<dbReference type="PANTHER" id="PTHR43531">
    <property type="entry name" value="PROTEIN ICFG"/>
    <property type="match status" value="1"/>
</dbReference>
<dbReference type="FunFam" id="1.10.287.950:FF:000001">
    <property type="entry name" value="Methyl-accepting chemotaxis sensory transducer"/>
    <property type="match status" value="1"/>
</dbReference>
<dbReference type="InterPro" id="IPR004090">
    <property type="entry name" value="Chemotax_Me-accpt_rcpt"/>
</dbReference>
<dbReference type="GO" id="GO:0004888">
    <property type="term" value="F:transmembrane signaling receptor activity"/>
    <property type="evidence" value="ECO:0007669"/>
    <property type="project" value="InterPro"/>
</dbReference>
<feature type="domain" description="Methyl-accepting transducer" evidence="3">
    <location>
        <begin position="269"/>
        <end position="484"/>
    </location>
</feature>
<evidence type="ECO:0000256" key="1">
    <source>
        <dbReference type="ARBA" id="ARBA00022500"/>
    </source>
</evidence>
<dbReference type="EMBL" id="UOFL01000159">
    <property type="protein sequence ID" value="VAW78588.1"/>
    <property type="molecule type" value="Genomic_DNA"/>
</dbReference>
<dbReference type="Pfam" id="PF00015">
    <property type="entry name" value="MCPsignal"/>
    <property type="match status" value="1"/>
</dbReference>
<feature type="transmembrane region" description="Helical" evidence="2">
    <location>
        <begin position="6"/>
        <end position="27"/>
    </location>
</feature>
<keyword evidence="2" id="KW-0472">Membrane</keyword>
<reference evidence="4" key="1">
    <citation type="submission" date="2018-06" db="EMBL/GenBank/DDBJ databases">
        <authorList>
            <person name="Zhirakovskaya E."/>
        </authorList>
    </citation>
    <scope>NUCLEOTIDE SEQUENCE</scope>
</reference>
<dbReference type="InterPro" id="IPR051310">
    <property type="entry name" value="MCP_chemotaxis"/>
</dbReference>